<dbReference type="RefSeq" id="WP_309900280.1">
    <property type="nucleotide sequence ID" value="NZ_JAVDRF010000003.1"/>
</dbReference>
<name>A0ABU1ND80_9BURK</name>
<evidence type="ECO:0000313" key="2">
    <source>
        <dbReference type="Proteomes" id="UP001184230"/>
    </source>
</evidence>
<comment type="caution">
    <text evidence="1">The sequence shown here is derived from an EMBL/GenBank/DDBJ whole genome shotgun (WGS) entry which is preliminary data.</text>
</comment>
<gene>
    <name evidence="1" type="ORF">J2739_001601</name>
</gene>
<sequence>MIDPSISRDLVENAMDAVQRVVHYIFDNQPAVPFHPTTDLLSLDENEQERIRRGEQANYRGRPTMSALSFCLTSAISVLAIAHSLIDQPDSLSPVERDQLWKKLAAETKVAGRAAYRAALILSDPGAEDGAFL</sequence>
<evidence type="ECO:0000313" key="1">
    <source>
        <dbReference type="EMBL" id="MDR6535831.1"/>
    </source>
</evidence>
<dbReference type="Proteomes" id="UP001184230">
    <property type="component" value="Unassembled WGS sequence"/>
</dbReference>
<protein>
    <submittedName>
        <fullName evidence="1">Uncharacterized protein</fullName>
    </submittedName>
</protein>
<dbReference type="EMBL" id="JAVDRF010000003">
    <property type="protein sequence ID" value="MDR6535831.1"/>
    <property type="molecule type" value="Genomic_DNA"/>
</dbReference>
<proteinExistence type="predicted"/>
<accession>A0ABU1ND80</accession>
<keyword evidence="2" id="KW-1185">Reference proteome</keyword>
<organism evidence="1 2">
    <name type="scientific">Variovorax soli</name>
    <dbReference type="NCBI Taxonomy" id="376815"/>
    <lineage>
        <taxon>Bacteria</taxon>
        <taxon>Pseudomonadati</taxon>
        <taxon>Pseudomonadota</taxon>
        <taxon>Betaproteobacteria</taxon>
        <taxon>Burkholderiales</taxon>
        <taxon>Comamonadaceae</taxon>
        <taxon>Variovorax</taxon>
    </lineage>
</organism>
<reference evidence="1 2" key="1">
    <citation type="submission" date="2023-07" db="EMBL/GenBank/DDBJ databases">
        <title>Sorghum-associated microbial communities from plants grown in Nebraska, USA.</title>
        <authorList>
            <person name="Schachtman D."/>
        </authorList>
    </citation>
    <scope>NUCLEOTIDE SEQUENCE [LARGE SCALE GENOMIC DNA]</scope>
    <source>
        <strain evidence="1 2">DS1781</strain>
    </source>
</reference>